<keyword evidence="3" id="KW-0808">Transferase</keyword>
<organism evidence="4 5">
    <name type="scientific">Sanghuangporus baumii</name>
    <name type="common">Phellinus baumii</name>
    <dbReference type="NCBI Taxonomy" id="108892"/>
    <lineage>
        <taxon>Eukaryota</taxon>
        <taxon>Fungi</taxon>
        <taxon>Dikarya</taxon>
        <taxon>Basidiomycota</taxon>
        <taxon>Agaricomycotina</taxon>
        <taxon>Agaricomycetes</taxon>
        <taxon>Hymenochaetales</taxon>
        <taxon>Hymenochaetaceae</taxon>
        <taxon>Sanghuangporus</taxon>
    </lineage>
</organism>
<dbReference type="EMBL" id="LNZH02000153">
    <property type="protein sequence ID" value="OCB89541.1"/>
    <property type="molecule type" value="Genomic_DNA"/>
</dbReference>
<keyword evidence="3 4" id="KW-0418">Kinase</keyword>
<comment type="similarity">
    <text evidence="3">Belongs to the fructosamine kinase family.</text>
</comment>
<gene>
    <name evidence="4" type="ORF">A7U60_g3233</name>
</gene>
<dbReference type="PANTHER" id="PTHR12149">
    <property type="entry name" value="FRUCTOSAMINE 3 KINASE-RELATED PROTEIN"/>
    <property type="match status" value="1"/>
</dbReference>
<dbReference type="EC" id="2.7.1.172" evidence="1"/>
<name>A0A9Q5I0Z4_SANBA</name>
<evidence type="ECO:0000313" key="5">
    <source>
        <dbReference type="Proteomes" id="UP000757232"/>
    </source>
</evidence>
<dbReference type="GO" id="GO:0016301">
    <property type="term" value="F:kinase activity"/>
    <property type="evidence" value="ECO:0007669"/>
    <property type="project" value="UniProtKB-UniRule"/>
</dbReference>
<dbReference type="InterPro" id="IPR011009">
    <property type="entry name" value="Kinase-like_dom_sf"/>
</dbReference>
<dbReference type="GO" id="GO:0102193">
    <property type="term" value="F:protein-ribulosamine 3-kinase activity"/>
    <property type="evidence" value="ECO:0007669"/>
    <property type="project" value="UniProtKB-EC"/>
</dbReference>
<dbReference type="AlphaFoldDB" id="A0A9Q5I0Z4"/>
<dbReference type="InterPro" id="IPR016477">
    <property type="entry name" value="Fructo-/Ketosamine-3-kinase"/>
</dbReference>
<dbReference type="Gene3D" id="3.90.1200.10">
    <property type="match status" value="1"/>
</dbReference>
<evidence type="ECO:0000256" key="1">
    <source>
        <dbReference type="ARBA" id="ARBA00011961"/>
    </source>
</evidence>
<dbReference type="PIRSF" id="PIRSF006221">
    <property type="entry name" value="Ketosamine-3-kinase"/>
    <property type="match status" value="1"/>
</dbReference>
<protein>
    <recommendedName>
        <fullName evidence="1">protein-ribulosamine 3-kinase</fullName>
        <ecNumber evidence="1">2.7.1.172</ecNumber>
    </recommendedName>
</protein>
<evidence type="ECO:0000256" key="3">
    <source>
        <dbReference type="PIRNR" id="PIRNR006221"/>
    </source>
</evidence>
<dbReference type="PANTHER" id="PTHR12149:SF8">
    <property type="entry name" value="PROTEIN-RIBULOSAMINE 3-KINASE"/>
    <property type="match status" value="1"/>
</dbReference>
<dbReference type="OrthoDB" id="5772781at2759"/>
<reference evidence="4" key="1">
    <citation type="submission" date="2016-06" db="EMBL/GenBank/DDBJ databases">
        <title>Draft Genome sequence of the fungus Inonotus baumii.</title>
        <authorList>
            <person name="Zhu H."/>
            <person name="Lin W."/>
        </authorList>
    </citation>
    <scope>NUCLEOTIDE SEQUENCE</scope>
    <source>
        <strain evidence="4">821</strain>
    </source>
</reference>
<comment type="caution">
    <text evidence="4">The sequence shown here is derived from an EMBL/GenBank/DDBJ whole genome shotgun (WGS) entry which is preliminary data.</text>
</comment>
<dbReference type="Proteomes" id="UP000757232">
    <property type="component" value="Unassembled WGS sequence"/>
</dbReference>
<evidence type="ECO:0000256" key="2">
    <source>
        <dbReference type="ARBA" id="ARBA00048655"/>
    </source>
</evidence>
<keyword evidence="5" id="KW-1185">Reference proteome</keyword>
<dbReference type="SUPFAM" id="SSF56112">
    <property type="entry name" value="Protein kinase-like (PK-like)"/>
    <property type="match status" value="1"/>
</dbReference>
<sequence>MVARILSQKLSEIEPGAKFLFNLPIVTSASSGKKYYAKCGRRSEREQYIGEIESLKHIYRAAPGLAPKVFHSGVDDDGTPYMISDYLDIRRHDSKTLTKLATRLATELHRYKSEKGFGFDVPTFCGATRLENGWYEKGLQEQGDYNSLCPKIRRVREVVIPHLLRPLKIEPVLLHGDLWSGNTGVDSSTGEPVVYDPSSFYGHNEADLAIARIFGGFGSAFFNKYHELHPKAEPVNQYDLRVDLYELFHYLNHALLFGGGGYAASASQKMDRLLKACS</sequence>
<dbReference type="Pfam" id="PF03881">
    <property type="entry name" value="Fructosamin_kin"/>
    <property type="match status" value="1"/>
</dbReference>
<proteinExistence type="inferred from homology"/>
<evidence type="ECO:0000313" key="4">
    <source>
        <dbReference type="EMBL" id="OCB89541.1"/>
    </source>
</evidence>
<accession>A0A9Q5I0Z4</accession>
<comment type="catalytic activity">
    <reaction evidence="2">
        <text>N(6)-D-ribulosyl-L-lysyl-[protein] + ATP = N(6)-(3-O-phospho-D-ribulosyl)-L-lysyl-[protein] + ADP + H(+)</text>
        <dbReference type="Rhea" id="RHEA:48432"/>
        <dbReference type="Rhea" id="RHEA-COMP:12103"/>
        <dbReference type="Rhea" id="RHEA-COMP:12104"/>
        <dbReference type="ChEBI" id="CHEBI:15378"/>
        <dbReference type="ChEBI" id="CHEBI:30616"/>
        <dbReference type="ChEBI" id="CHEBI:90418"/>
        <dbReference type="ChEBI" id="CHEBI:90420"/>
        <dbReference type="ChEBI" id="CHEBI:456216"/>
        <dbReference type="EC" id="2.7.1.172"/>
    </reaction>
    <physiologicalReaction direction="left-to-right" evidence="2">
        <dbReference type="Rhea" id="RHEA:48433"/>
    </physiologicalReaction>
</comment>